<gene>
    <name evidence="2" type="ORF">SAMEA4029009_CIC11G00000002202</name>
</gene>
<sequence length="239" mass="26687">MGNDGGTIAKGQDLRAVYSTELADPVVLYDNEKEAFNTCALSSLALFHDGVAQKVVSDYKGKLYLKEKMLEHLLAKKMGQNSKLTHVTGLGDLIDLNIKWSDDACLVCPVTGASTSSHLSLAYLRPCGCVFGYKVLTEVRKHLKIGDGVEESVVSLCPVCGKEFTFNYDVVRLNPQKDEEDFNERNYKYLQRKGMSHSKKIKKKKKKKTTTTKTTKNLKDVLTRDSEKATQAKVIKKQT</sequence>
<accession>A0A1L0BBS7</accession>
<dbReference type="GO" id="GO:0006274">
    <property type="term" value="P:DNA replication termination"/>
    <property type="evidence" value="ECO:0007669"/>
    <property type="project" value="TreeGrafter"/>
</dbReference>
<dbReference type="Proteomes" id="UP000182259">
    <property type="component" value="Chromosome I"/>
</dbReference>
<reference evidence="3" key="1">
    <citation type="submission" date="2016-10" db="EMBL/GenBank/DDBJ databases">
        <authorList>
            <person name="Geijer C."/>
            <person name="Jareborg N."/>
            <person name="Dainat J."/>
        </authorList>
    </citation>
    <scope>NUCLEOTIDE SEQUENCE [LARGE SCALE GENOMIC DNA]</scope>
    <source>
        <strain evidence="3">PYCC 4715</strain>
    </source>
</reference>
<dbReference type="PANTHER" id="PTHR12775:SF0">
    <property type="entry name" value="REPLICATION TERMINATION FACTOR 2"/>
    <property type="match status" value="1"/>
</dbReference>
<dbReference type="GO" id="GO:0005634">
    <property type="term" value="C:nucleus"/>
    <property type="evidence" value="ECO:0007669"/>
    <property type="project" value="TreeGrafter"/>
</dbReference>
<dbReference type="AlphaFoldDB" id="A0A1L0BBS7"/>
<dbReference type="PANTHER" id="PTHR12775">
    <property type="entry name" value="PROTEIN C20ORF43 HOMOLOG"/>
    <property type="match status" value="1"/>
</dbReference>
<feature type="region of interest" description="Disordered" evidence="1">
    <location>
        <begin position="194"/>
        <end position="216"/>
    </location>
</feature>
<feature type="compositionally biased region" description="Basic residues" evidence="1">
    <location>
        <begin position="194"/>
        <end position="210"/>
    </location>
</feature>
<name>A0A1L0BBS7_9ASCO</name>
<proteinExistence type="predicted"/>
<dbReference type="EMBL" id="LT635764">
    <property type="protein sequence ID" value="SGZ49092.1"/>
    <property type="molecule type" value="Genomic_DNA"/>
</dbReference>
<dbReference type="InterPro" id="IPR006735">
    <property type="entry name" value="Rtf2"/>
</dbReference>
<evidence type="ECO:0000313" key="3">
    <source>
        <dbReference type="Proteomes" id="UP000182259"/>
    </source>
</evidence>
<organism evidence="2 3">
    <name type="scientific">Sungouiella intermedia</name>
    <dbReference type="NCBI Taxonomy" id="45354"/>
    <lineage>
        <taxon>Eukaryota</taxon>
        <taxon>Fungi</taxon>
        <taxon>Dikarya</taxon>
        <taxon>Ascomycota</taxon>
        <taxon>Saccharomycotina</taxon>
        <taxon>Pichiomycetes</taxon>
        <taxon>Metschnikowiaceae</taxon>
        <taxon>Sungouiella</taxon>
    </lineage>
</organism>
<dbReference type="Pfam" id="PF04641">
    <property type="entry name" value="Rtf2"/>
    <property type="match status" value="1"/>
</dbReference>
<protein>
    <submittedName>
        <fullName evidence="2">CIC11C00000002202</fullName>
    </submittedName>
</protein>
<evidence type="ECO:0000313" key="2">
    <source>
        <dbReference type="EMBL" id="SGZ49092.1"/>
    </source>
</evidence>
<evidence type="ECO:0000256" key="1">
    <source>
        <dbReference type="SAM" id="MobiDB-lite"/>
    </source>
</evidence>